<dbReference type="EMBL" id="JBHUIV010000020">
    <property type="protein sequence ID" value="MFD2203051.1"/>
    <property type="molecule type" value="Genomic_DNA"/>
</dbReference>
<comment type="caution">
    <text evidence="2">The sequence shown here is derived from an EMBL/GenBank/DDBJ whole genome shotgun (WGS) entry which is preliminary data.</text>
</comment>
<accession>A0ABW5BCB7</accession>
<evidence type="ECO:0000313" key="2">
    <source>
        <dbReference type="EMBL" id="MFD2203051.1"/>
    </source>
</evidence>
<feature type="domain" description="PIN" evidence="1">
    <location>
        <begin position="4"/>
        <end position="115"/>
    </location>
</feature>
<dbReference type="Proteomes" id="UP001597414">
    <property type="component" value="Unassembled WGS sequence"/>
</dbReference>
<name>A0ABW5BCB7_9BACT</name>
<dbReference type="InterPro" id="IPR029060">
    <property type="entry name" value="PIN-like_dom_sf"/>
</dbReference>
<sequence length="142" mass="16393">MAFKVFFDANIILDFFLKRKGNEDSITNIFRLVDEEKIEPYLSISILQICAYYLERAHGATLAKQILERILNDFKIITGDKLTVLHAIKSDLTEIEDAIHYFMALENKMEAIVTSELKFIKYSSPTMPILTAQDLVFNILKK</sequence>
<keyword evidence="3" id="KW-1185">Reference proteome</keyword>
<dbReference type="RefSeq" id="WP_380804863.1">
    <property type="nucleotide sequence ID" value="NZ_JBHUIV010000020.1"/>
</dbReference>
<protein>
    <submittedName>
        <fullName evidence="2">Type II toxin-antitoxin system VapC family toxin</fullName>
    </submittedName>
</protein>
<reference evidence="3" key="1">
    <citation type="journal article" date="2019" name="Int. J. Syst. Evol. Microbiol.">
        <title>The Global Catalogue of Microorganisms (GCM) 10K type strain sequencing project: providing services to taxonomists for standard genome sequencing and annotation.</title>
        <authorList>
            <consortium name="The Broad Institute Genomics Platform"/>
            <consortium name="The Broad Institute Genome Sequencing Center for Infectious Disease"/>
            <person name="Wu L."/>
            <person name="Ma J."/>
        </authorList>
    </citation>
    <scope>NUCLEOTIDE SEQUENCE [LARGE SCALE GENOMIC DNA]</scope>
    <source>
        <strain evidence="3">KCTC 19812</strain>
    </source>
</reference>
<dbReference type="SUPFAM" id="SSF88723">
    <property type="entry name" value="PIN domain-like"/>
    <property type="match status" value="1"/>
</dbReference>
<proteinExistence type="predicted"/>
<organism evidence="2 3">
    <name type="scientific">Shivajiella indica</name>
    <dbReference type="NCBI Taxonomy" id="872115"/>
    <lineage>
        <taxon>Bacteria</taxon>
        <taxon>Pseudomonadati</taxon>
        <taxon>Bacteroidota</taxon>
        <taxon>Cytophagia</taxon>
        <taxon>Cytophagales</taxon>
        <taxon>Cyclobacteriaceae</taxon>
        <taxon>Shivajiella</taxon>
    </lineage>
</organism>
<dbReference type="Pfam" id="PF13470">
    <property type="entry name" value="PIN_3"/>
    <property type="match status" value="1"/>
</dbReference>
<dbReference type="Gene3D" id="3.40.50.1010">
    <property type="entry name" value="5'-nuclease"/>
    <property type="match status" value="1"/>
</dbReference>
<dbReference type="InterPro" id="IPR002716">
    <property type="entry name" value="PIN_dom"/>
</dbReference>
<gene>
    <name evidence="2" type="ORF">ACFSKV_15855</name>
</gene>
<evidence type="ECO:0000313" key="3">
    <source>
        <dbReference type="Proteomes" id="UP001597414"/>
    </source>
</evidence>
<evidence type="ECO:0000259" key="1">
    <source>
        <dbReference type="Pfam" id="PF13470"/>
    </source>
</evidence>